<feature type="modified residue" description="4-aspartylphosphate" evidence="4">
    <location>
        <position position="56"/>
    </location>
</feature>
<evidence type="ECO:0000256" key="1">
    <source>
        <dbReference type="ARBA" id="ARBA00023015"/>
    </source>
</evidence>
<evidence type="ECO:0000256" key="4">
    <source>
        <dbReference type="PROSITE-ProRule" id="PRU00169"/>
    </source>
</evidence>
<dbReference type="Pfam" id="PF12833">
    <property type="entry name" value="HTH_18"/>
    <property type="match status" value="1"/>
</dbReference>
<dbReference type="InterPro" id="IPR020449">
    <property type="entry name" value="Tscrpt_reg_AraC-type_HTH"/>
</dbReference>
<evidence type="ECO:0000256" key="3">
    <source>
        <dbReference type="ARBA" id="ARBA00023163"/>
    </source>
</evidence>
<dbReference type="PROSITE" id="PS00041">
    <property type="entry name" value="HTH_ARAC_FAMILY_1"/>
    <property type="match status" value="1"/>
</dbReference>
<gene>
    <name evidence="7" type="ORF">D7Z26_18705</name>
</gene>
<dbReference type="PROSITE" id="PS01124">
    <property type="entry name" value="HTH_ARAC_FAMILY_2"/>
    <property type="match status" value="1"/>
</dbReference>
<dbReference type="InterPro" id="IPR009057">
    <property type="entry name" value="Homeodomain-like_sf"/>
</dbReference>
<keyword evidence="8" id="KW-1185">Reference proteome</keyword>
<dbReference type="RefSeq" id="WP_120978546.1">
    <property type="nucleotide sequence ID" value="NZ_RBZM01000008.1"/>
</dbReference>
<dbReference type="SMART" id="SM00448">
    <property type="entry name" value="REC"/>
    <property type="match status" value="1"/>
</dbReference>
<dbReference type="GO" id="GO:0043565">
    <property type="term" value="F:sequence-specific DNA binding"/>
    <property type="evidence" value="ECO:0007669"/>
    <property type="project" value="InterPro"/>
</dbReference>
<keyword evidence="2" id="KW-0238">DNA-binding</keyword>
<proteinExistence type="predicted"/>
<feature type="domain" description="HTH araC/xylS-type" evidence="5">
    <location>
        <begin position="433"/>
        <end position="531"/>
    </location>
</feature>
<dbReference type="InterPro" id="IPR018062">
    <property type="entry name" value="HTH_AraC-typ_CS"/>
</dbReference>
<keyword evidence="1" id="KW-0805">Transcription regulation</keyword>
<dbReference type="OrthoDB" id="1973584at2"/>
<evidence type="ECO:0000256" key="2">
    <source>
        <dbReference type="ARBA" id="ARBA00023125"/>
    </source>
</evidence>
<keyword evidence="3" id="KW-0804">Transcription</keyword>
<evidence type="ECO:0000313" key="7">
    <source>
        <dbReference type="EMBL" id="RKP49863.1"/>
    </source>
</evidence>
<dbReference type="SMART" id="SM00342">
    <property type="entry name" value="HTH_ARAC"/>
    <property type="match status" value="1"/>
</dbReference>
<keyword evidence="4" id="KW-0597">Phosphoprotein</keyword>
<dbReference type="InterPro" id="IPR011006">
    <property type="entry name" value="CheY-like_superfamily"/>
</dbReference>
<dbReference type="Gene3D" id="1.10.10.60">
    <property type="entry name" value="Homeodomain-like"/>
    <property type="match status" value="2"/>
</dbReference>
<dbReference type="SUPFAM" id="SSF46689">
    <property type="entry name" value="Homeodomain-like"/>
    <property type="match status" value="2"/>
</dbReference>
<dbReference type="CDD" id="cd17536">
    <property type="entry name" value="REC_YesN-like"/>
    <property type="match status" value="1"/>
</dbReference>
<reference evidence="7 8" key="1">
    <citation type="submission" date="2018-10" db="EMBL/GenBank/DDBJ databases">
        <title>Cohnella sp. M2MS4P-1, whole genome shotgun sequence.</title>
        <authorList>
            <person name="Tuo L."/>
        </authorList>
    </citation>
    <scope>NUCLEOTIDE SEQUENCE [LARGE SCALE GENOMIC DNA]</scope>
    <source>
        <strain evidence="7 8">M2MS4P-1</strain>
    </source>
</reference>
<sequence length="532" mass="60033">MYTVLIIDDEALLCDGVKAKLERAQVPGVAEIHVAYGGLEGLRTATEIRPHIIITDIRMPELDGIELIKRLRGQLPDTRFIMLSGYGEYEYVREAFKYGSQDYLLKPASSAELAAQVRAAIAAIGQGAKEGATVRRRDRTDSDERELLAARLARLVYSEDDSGSGLEETPHREQPLEGPFVHPRFAIALLSLGTSSFDARDVERAGSALRGLIDRNRLGTELKFLAFHDAQGQPCVVFNFADSVTMDEVAELLKTTLASLMPIDERAPAPIASISGPGGPDELAKLYKQALKTMSYRILQESCPVLRYEESSVFDAKDREDEFLPAKKDIEELRHAAETLQLELLGEWIDKWFDDTMRARIPFESFKAMYELMITEVHRHINGRLLPEESGQPIHAFSSFRSLSELRQYAKGYAFQVKQIANERSNLDGTVISVAEAIVREHFGRDLQLAEVANRVSMNYSYFSKLFKERTGLTFTAYLIKVRMEEAHKLLKNPAARINEISEKVGYGNLYHFSRAFKNYYGVSPKEYRKTM</sequence>
<dbReference type="GO" id="GO:0000160">
    <property type="term" value="P:phosphorelay signal transduction system"/>
    <property type="evidence" value="ECO:0007669"/>
    <property type="project" value="InterPro"/>
</dbReference>
<dbReference type="InterPro" id="IPR001789">
    <property type="entry name" value="Sig_transdc_resp-reg_receiver"/>
</dbReference>
<protein>
    <submittedName>
        <fullName evidence="7">Helix-turn-helix domain-containing protein</fullName>
    </submittedName>
</protein>
<dbReference type="Proteomes" id="UP000282076">
    <property type="component" value="Unassembled WGS sequence"/>
</dbReference>
<dbReference type="PANTHER" id="PTHR43280:SF28">
    <property type="entry name" value="HTH-TYPE TRANSCRIPTIONAL ACTIVATOR RHAS"/>
    <property type="match status" value="1"/>
</dbReference>
<evidence type="ECO:0000259" key="6">
    <source>
        <dbReference type="PROSITE" id="PS50110"/>
    </source>
</evidence>
<dbReference type="GO" id="GO:0003700">
    <property type="term" value="F:DNA-binding transcription factor activity"/>
    <property type="evidence" value="ECO:0007669"/>
    <property type="project" value="InterPro"/>
</dbReference>
<dbReference type="EMBL" id="RBZM01000008">
    <property type="protein sequence ID" value="RKP49863.1"/>
    <property type="molecule type" value="Genomic_DNA"/>
</dbReference>
<organism evidence="7 8">
    <name type="scientific">Cohnella endophytica</name>
    <dbReference type="NCBI Taxonomy" id="2419778"/>
    <lineage>
        <taxon>Bacteria</taxon>
        <taxon>Bacillati</taxon>
        <taxon>Bacillota</taxon>
        <taxon>Bacilli</taxon>
        <taxon>Bacillales</taxon>
        <taxon>Paenibacillaceae</taxon>
        <taxon>Cohnella</taxon>
    </lineage>
</organism>
<dbReference type="SUPFAM" id="SSF52172">
    <property type="entry name" value="CheY-like"/>
    <property type="match status" value="1"/>
</dbReference>
<dbReference type="PRINTS" id="PR00032">
    <property type="entry name" value="HTHARAC"/>
</dbReference>
<dbReference type="AlphaFoldDB" id="A0A494XQR7"/>
<dbReference type="Gene3D" id="3.40.50.2300">
    <property type="match status" value="1"/>
</dbReference>
<name>A0A494XQR7_9BACL</name>
<evidence type="ECO:0000259" key="5">
    <source>
        <dbReference type="PROSITE" id="PS01124"/>
    </source>
</evidence>
<comment type="caution">
    <text evidence="7">The sequence shown here is derived from an EMBL/GenBank/DDBJ whole genome shotgun (WGS) entry which is preliminary data.</text>
</comment>
<dbReference type="Pfam" id="PF00072">
    <property type="entry name" value="Response_reg"/>
    <property type="match status" value="1"/>
</dbReference>
<dbReference type="PANTHER" id="PTHR43280">
    <property type="entry name" value="ARAC-FAMILY TRANSCRIPTIONAL REGULATOR"/>
    <property type="match status" value="1"/>
</dbReference>
<accession>A0A494XQR7</accession>
<feature type="domain" description="Response regulatory" evidence="6">
    <location>
        <begin position="3"/>
        <end position="121"/>
    </location>
</feature>
<dbReference type="PROSITE" id="PS50110">
    <property type="entry name" value="RESPONSE_REGULATORY"/>
    <property type="match status" value="1"/>
</dbReference>
<dbReference type="InterPro" id="IPR018060">
    <property type="entry name" value="HTH_AraC"/>
</dbReference>
<evidence type="ECO:0000313" key="8">
    <source>
        <dbReference type="Proteomes" id="UP000282076"/>
    </source>
</evidence>